<organism evidence="1 2">
    <name type="scientific">Caerostris darwini</name>
    <dbReference type="NCBI Taxonomy" id="1538125"/>
    <lineage>
        <taxon>Eukaryota</taxon>
        <taxon>Metazoa</taxon>
        <taxon>Ecdysozoa</taxon>
        <taxon>Arthropoda</taxon>
        <taxon>Chelicerata</taxon>
        <taxon>Arachnida</taxon>
        <taxon>Araneae</taxon>
        <taxon>Araneomorphae</taxon>
        <taxon>Entelegynae</taxon>
        <taxon>Araneoidea</taxon>
        <taxon>Araneidae</taxon>
        <taxon>Caerostris</taxon>
    </lineage>
</organism>
<comment type="caution">
    <text evidence="1">The sequence shown here is derived from an EMBL/GenBank/DDBJ whole genome shotgun (WGS) entry which is preliminary data.</text>
</comment>
<dbReference type="AlphaFoldDB" id="A0AAV4QW47"/>
<reference evidence="1 2" key="1">
    <citation type="submission" date="2021-06" db="EMBL/GenBank/DDBJ databases">
        <title>Caerostris darwini draft genome.</title>
        <authorList>
            <person name="Kono N."/>
            <person name="Arakawa K."/>
        </authorList>
    </citation>
    <scope>NUCLEOTIDE SEQUENCE [LARGE SCALE GENOMIC DNA]</scope>
</reference>
<dbReference type="EMBL" id="BPLQ01004987">
    <property type="protein sequence ID" value="GIY11943.1"/>
    <property type="molecule type" value="Genomic_DNA"/>
</dbReference>
<evidence type="ECO:0000313" key="1">
    <source>
        <dbReference type="EMBL" id="GIY11943.1"/>
    </source>
</evidence>
<gene>
    <name evidence="1" type="ORF">CDAR_449051</name>
</gene>
<protein>
    <submittedName>
        <fullName evidence="1">Uncharacterized protein</fullName>
    </submittedName>
</protein>
<dbReference type="Proteomes" id="UP001054837">
    <property type="component" value="Unassembled WGS sequence"/>
</dbReference>
<keyword evidence="2" id="KW-1185">Reference proteome</keyword>
<name>A0AAV4QW47_9ARAC</name>
<proteinExistence type="predicted"/>
<accession>A0AAV4QW47</accession>
<evidence type="ECO:0000313" key="2">
    <source>
        <dbReference type="Proteomes" id="UP001054837"/>
    </source>
</evidence>
<sequence length="110" mass="11556">MERILKVKLFLDSTSSEIPQVKVGSPSLISTFGIQSKTKLFPGAIPSPNAILAGGVKTGCGSCLLCLVTRGHRQLKRIAIAVRFFISNSPSNPTAGLTEVLCGPGDLETT</sequence>